<evidence type="ECO:0000313" key="6">
    <source>
        <dbReference type="Proteomes" id="UP000034643"/>
    </source>
</evidence>
<dbReference type="SUPFAM" id="SSF52540">
    <property type="entry name" value="P-loop containing nucleoside triphosphate hydrolases"/>
    <property type="match status" value="1"/>
</dbReference>
<evidence type="ECO:0000256" key="2">
    <source>
        <dbReference type="ARBA" id="ARBA00022727"/>
    </source>
</evidence>
<dbReference type="AlphaFoldDB" id="A0A0G1NXI4"/>
<dbReference type="Proteomes" id="UP000034643">
    <property type="component" value="Unassembled WGS sequence"/>
</dbReference>
<evidence type="ECO:0000256" key="4">
    <source>
        <dbReference type="ARBA" id="ARBA00022777"/>
    </source>
</evidence>
<keyword evidence="2" id="KW-0545">Nucleotide biosynthesis</keyword>
<protein>
    <recommendedName>
        <fullName evidence="7">Adenylate kinase</fullName>
    </recommendedName>
</protein>
<evidence type="ECO:0008006" key="7">
    <source>
        <dbReference type="Google" id="ProtNLM"/>
    </source>
</evidence>
<sequence>MKGFEFPIIGTKVSGLDKKFDLNSPSGRKQYFKAKAGSEIDDIKEYLKKGSFVAYLIGKKNSGKGTYAKLFTEIFGEDKVVHLSVGDLVREVHGNWARFSKSSAYDELKRIYRGYMSFDDAVNALLGRSTEKLLPTEFVLALLKLKIKELGGKSVFLDGLPRESDQISYSLYFRELAGYTDAADLFVLIDIPESVIDERIKYRVICPLCNTSRNKKLLITSKIESDSADNEFYLVCDNPTCRGARMEPKEGDNLGINPIKGRLLKDEEIIKTVFSLHGIPKILLRNHVPAAQAKKYFDDYELTPEYSFEWEKEEKKVKVIEKPWTIKDDNGVECFSLLAPPVMVAMVKQMAEVLKI</sequence>
<dbReference type="PANTHER" id="PTHR23359">
    <property type="entry name" value="NUCLEOTIDE KINASE"/>
    <property type="match status" value="1"/>
</dbReference>
<gene>
    <name evidence="5" type="ORF">UX34_C0004G0018</name>
</gene>
<keyword evidence="4" id="KW-0418">Kinase</keyword>
<evidence type="ECO:0000256" key="3">
    <source>
        <dbReference type="ARBA" id="ARBA00022741"/>
    </source>
</evidence>
<dbReference type="Gene3D" id="3.40.50.300">
    <property type="entry name" value="P-loop containing nucleotide triphosphate hydrolases"/>
    <property type="match status" value="1"/>
</dbReference>
<keyword evidence="1" id="KW-0808">Transferase</keyword>
<dbReference type="GO" id="GO:0019205">
    <property type="term" value="F:nucleobase-containing compound kinase activity"/>
    <property type="evidence" value="ECO:0007669"/>
    <property type="project" value="InterPro"/>
</dbReference>
<dbReference type="InterPro" id="IPR000850">
    <property type="entry name" value="Adenylat/UMP-CMP_kin"/>
</dbReference>
<evidence type="ECO:0000313" key="5">
    <source>
        <dbReference type="EMBL" id="KKU25052.1"/>
    </source>
</evidence>
<dbReference type="GO" id="GO:0009165">
    <property type="term" value="P:nucleotide biosynthetic process"/>
    <property type="evidence" value="ECO:0007669"/>
    <property type="project" value="UniProtKB-KW"/>
</dbReference>
<dbReference type="EMBL" id="LCLV01000004">
    <property type="protein sequence ID" value="KKU25052.1"/>
    <property type="molecule type" value="Genomic_DNA"/>
</dbReference>
<evidence type="ECO:0000256" key="1">
    <source>
        <dbReference type="ARBA" id="ARBA00022679"/>
    </source>
</evidence>
<reference evidence="5 6" key="1">
    <citation type="journal article" date="2015" name="Nature">
        <title>rRNA introns, odd ribosomes, and small enigmatic genomes across a large radiation of phyla.</title>
        <authorList>
            <person name="Brown C.T."/>
            <person name="Hug L.A."/>
            <person name="Thomas B.C."/>
            <person name="Sharon I."/>
            <person name="Castelle C.J."/>
            <person name="Singh A."/>
            <person name="Wilkins M.J."/>
            <person name="Williams K.H."/>
            <person name="Banfield J.F."/>
        </authorList>
    </citation>
    <scope>NUCLEOTIDE SEQUENCE [LARGE SCALE GENOMIC DNA]</scope>
</reference>
<organism evidence="5 6">
    <name type="scientific">Candidatus Woesebacteria bacterium GW2011_GWF1_46_13</name>
    <dbReference type="NCBI Taxonomy" id="1618602"/>
    <lineage>
        <taxon>Bacteria</taxon>
        <taxon>Candidatus Woeseibacteriota</taxon>
    </lineage>
</organism>
<proteinExistence type="predicted"/>
<accession>A0A0G1NXI4</accession>
<keyword evidence="3" id="KW-0547">Nucleotide-binding</keyword>
<dbReference type="InterPro" id="IPR027417">
    <property type="entry name" value="P-loop_NTPase"/>
</dbReference>
<comment type="caution">
    <text evidence="5">The sequence shown here is derived from an EMBL/GenBank/DDBJ whole genome shotgun (WGS) entry which is preliminary data.</text>
</comment>
<dbReference type="GO" id="GO:0005524">
    <property type="term" value="F:ATP binding"/>
    <property type="evidence" value="ECO:0007669"/>
    <property type="project" value="InterPro"/>
</dbReference>
<name>A0A0G1NXI4_9BACT</name>